<proteinExistence type="predicted"/>
<evidence type="ECO:0000256" key="1">
    <source>
        <dbReference type="SAM" id="SignalP"/>
    </source>
</evidence>
<evidence type="ECO:0008006" key="4">
    <source>
        <dbReference type="Google" id="ProtNLM"/>
    </source>
</evidence>
<dbReference type="AlphaFoldDB" id="A0A9P9D4R0"/>
<name>A0A9P9D4R0_9HYPO</name>
<accession>A0A9P9D4R0</accession>
<evidence type="ECO:0000313" key="3">
    <source>
        <dbReference type="Proteomes" id="UP000738349"/>
    </source>
</evidence>
<keyword evidence="3" id="KW-1185">Reference proteome</keyword>
<protein>
    <recommendedName>
        <fullName evidence="4">Extracellular membrane protein CFEM domain-containing protein</fullName>
    </recommendedName>
</protein>
<reference evidence="2" key="1">
    <citation type="journal article" date="2021" name="Nat. Commun.">
        <title>Genetic determinants of endophytism in the Arabidopsis root mycobiome.</title>
        <authorList>
            <person name="Mesny F."/>
            <person name="Miyauchi S."/>
            <person name="Thiergart T."/>
            <person name="Pickel B."/>
            <person name="Atanasova L."/>
            <person name="Karlsson M."/>
            <person name="Huettel B."/>
            <person name="Barry K.W."/>
            <person name="Haridas S."/>
            <person name="Chen C."/>
            <person name="Bauer D."/>
            <person name="Andreopoulos W."/>
            <person name="Pangilinan J."/>
            <person name="LaButti K."/>
            <person name="Riley R."/>
            <person name="Lipzen A."/>
            <person name="Clum A."/>
            <person name="Drula E."/>
            <person name="Henrissat B."/>
            <person name="Kohler A."/>
            <person name="Grigoriev I.V."/>
            <person name="Martin F.M."/>
            <person name="Hacquard S."/>
        </authorList>
    </citation>
    <scope>NUCLEOTIDE SEQUENCE</scope>
    <source>
        <strain evidence="2">MPI-CAGE-AT-0147</strain>
    </source>
</reference>
<organism evidence="2 3">
    <name type="scientific">Dactylonectria macrodidyma</name>
    <dbReference type="NCBI Taxonomy" id="307937"/>
    <lineage>
        <taxon>Eukaryota</taxon>
        <taxon>Fungi</taxon>
        <taxon>Dikarya</taxon>
        <taxon>Ascomycota</taxon>
        <taxon>Pezizomycotina</taxon>
        <taxon>Sordariomycetes</taxon>
        <taxon>Hypocreomycetidae</taxon>
        <taxon>Hypocreales</taxon>
        <taxon>Nectriaceae</taxon>
        <taxon>Dactylonectria</taxon>
    </lineage>
</organism>
<feature type="signal peptide" evidence="1">
    <location>
        <begin position="1"/>
        <end position="19"/>
    </location>
</feature>
<comment type="caution">
    <text evidence="2">The sequence shown here is derived from an EMBL/GenBank/DDBJ whole genome shotgun (WGS) entry which is preliminary data.</text>
</comment>
<feature type="chain" id="PRO_5040517147" description="Extracellular membrane protein CFEM domain-containing protein" evidence="1">
    <location>
        <begin position="20"/>
        <end position="205"/>
    </location>
</feature>
<gene>
    <name evidence="2" type="ORF">EDB81DRAFT_953612</name>
</gene>
<evidence type="ECO:0000313" key="2">
    <source>
        <dbReference type="EMBL" id="KAH7112693.1"/>
    </source>
</evidence>
<sequence>MIPSRPLCLIFFGLPFVLAAPDDPQSISSEKVYTSLRRCAKDCFWGWNGGPVDHIGNVNGCDYEQGEFAAMNKCYCRTDLQSLGQRYLTTCVSSGCDTIGGYTNDLSTAASLYENYCLSQGFTAVDPATVSAETTTDKPSATLASDEPITAPGDSYVMTATETVVSTMPADSSSTLTTQSKSLVSLTSALQLSAELGLVEYQLHV</sequence>
<dbReference type="Proteomes" id="UP000738349">
    <property type="component" value="Unassembled WGS sequence"/>
</dbReference>
<keyword evidence="1" id="KW-0732">Signal</keyword>
<dbReference type="EMBL" id="JAGMUV010000037">
    <property type="protein sequence ID" value="KAH7112693.1"/>
    <property type="molecule type" value="Genomic_DNA"/>
</dbReference>
<dbReference type="OrthoDB" id="5421290at2759"/>